<keyword evidence="5" id="KW-1003">Cell membrane</keyword>
<gene>
    <name evidence="7" type="ORF">TY91_10520</name>
</gene>
<organism evidence="7 8">
    <name type="scientific">Secundilactobacillus collinoides</name>
    <name type="common">Lactobacillus collinoides</name>
    <dbReference type="NCBI Taxonomy" id="33960"/>
    <lineage>
        <taxon>Bacteria</taxon>
        <taxon>Bacillati</taxon>
        <taxon>Bacillota</taxon>
        <taxon>Bacilli</taxon>
        <taxon>Lactobacillales</taxon>
        <taxon>Lactobacillaceae</taxon>
        <taxon>Secundilactobacillus</taxon>
    </lineage>
</organism>
<evidence type="ECO:0000256" key="5">
    <source>
        <dbReference type="RuleBase" id="RU361157"/>
    </source>
</evidence>
<dbReference type="GO" id="GO:0043190">
    <property type="term" value="C:ATP-binding cassette (ABC) transporter complex"/>
    <property type="evidence" value="ECO:0007669"/>
    <property type="project" value="InterPro"/>
</dbReference>
<comment type="caution">
    <text evidence="7">The sequence shown here is derived from an EMBL/GenBank/DDBJ whole genome shotgun (WGS) entry which is preliminary data.</text>
</comment>
<dbReference type="PANTHER" id="PTHR43229:SF2">
    <property type="entry name" value="NODULATION PROTEIN J"/>
    <property type="match status" value="1"/>
</dbReference>
<accession>A0A166GN47</accession>
<feature type="transmembrane region" description="Helical" evidence="5">
    <location>
        <begin position="221"/>
        <end position="239"/>
    </location>
</feature>
<dbReference type="InterPro" id="IPR047817">
    <property type="entry name" value="ABC2_TM_bact-type"/>
</dbReference>
<feature type="transmembrane region" description="Helical" evidence="5">
    <location>
        <begin position="56"/>
        <end position="78"/>
    </location>
</feature>
<keyword evidence="5" id="KW-0813">Transport</keyword>
<dbReference type="PROSITE" id="PS51012">
    <property type="entry name" value="ABC_TM2"/>
    <property type="match status" value="1"/>
</dbReference>
<dbReference type="PIRSF" id="PIRSF006648">
    <property type="entry name" value="DrrB"/>
    <property type="match status" value="1"/>
</dbReference>
<feature type="transmembrane region" description="Helical" evidence="5">
    <location>
        <begin position="136"/>
        <end position="157"/>
    </location>
</feature>
<keyword evidence="3 5" id="KW-1133">Transmembrane helix</keyword>
<protein>
    <recommendedName>
        <fullName evidence="5">Transport permease protein</fullName>
    </recommendedName>
</protein>
<feature type="transmembrane region" description="Helical" evidence="5">
    <location>
        <begin position="99"/>
        <end position="124"/>
    </location>
</feature>
<keyword evidence="4 5" id="KW-0472">Membrane</keyword>
<proteinExistence type="inferred from homology"/>
<evidence type="ECO:0000256" key="4">
    <source>
        <dbReference type="ARBA" id="ARBA00023136"/>
    </source>
</evidence>
<comment type="similarity">
    <text evidence="5">Belongs to the ABC-2 integral membrane protein family.</text>
</comment>
<dbReference type="InterPro" id="IPR000412">
    <property type="entry name" value="ABC_2_transport"/>
</dbReference>
<feature type="transmembrane region" description="Helical" evidence="5">
    <location>
        <begin position="23"/>
        <end position="44"/>
    </location>
</feature>
<dbReference type="PATRIC" id="fig|33960.6.peg.2723"/>
<dbReference type="AlphaFoldDB" id="A0A166GN47"/>
<keyword evidence="8" id="KW-1185">Reference proteome</keyword>
<name>A0A166GN47_SECCO</name>
<evidence type="ECO:0000256" key="2">
    <source>
        <dbReference type="ARBA" id="ARBA00022692"/>
    </source>
</evidence>
<dbReference type="Proteomes" id="UP000076480">
    <property type="component" value="Unassembled WGS sequence"/>
</dbReference>
<dbReference type="InterPro" id="IPR051784">
    <property type="entry name" value="Nod_factor_ABC_transporter"/>
</dbReference>
<evidence type="ECO:0000313" key="8">
    <source>
        <dbReference type="Proteomes" id="UP000076480"/>
    </source>
</evidence>
<reference evidence="7 8" key="1">
    <citation type="submission" date="2015-02" db="EMBL/GenBank/DDBJ databases">
        <title>Draft genome sequence of Lactobacillus collinoides CUPV2371 isolated from a natural cider, the first genome sequence of a strain of this species.</title>
        <authorList>
            <person name="Puertas A.I."/>
            <person name="Spano G."/>
            <person name="Capozzi V."/>
            <person name="Lamontanara A."/>
            <person name="Orru L."/>
            <person name="Duenas M.T."/>
        </authorList>
    </citation>
    <scope>NUCLEOTIDE SEQUENCE [LARGE SCALE GENOMIC DNA]</scope>
    <source>
        <strain evidence="7 8">237</strain>
    </source>
</reference>
<dbReference type="PANTHER" id="PTHR43229">
    <property type="entry name" value="NODULATION PROTEIN J"/>
    <property type="match status" value="1"/>
</dbReference>
<evidence type="ECO:0000256" key="1">
    <source>
        <dbReference type="ARBA" id="ARBA00004141"/>
    </source>
</evidence>
<evidence type="ECO:0000259" key="6">
    <source>
        <dbReference type="PROSITE" id="PS51012"/>
    </source>
</evidence>
<dbReference type="EMBL" id="JYDC01000046">
    <property type="protein sequence ID" value="KZL39417.1"/>
    <property type="molecule type" value="Genomic_DNA"/>
</dbReference>
<evidence type="ECO:0000313" key="7">
    <source>
        <dbReference type="EMBL" id="KZL39417.1"/>
    </source>
</evidence>
<feature type="domain" description="ABC transmembrane type-2" evidence="6">
    <location>
        <begin position="23"/>
        <end position="247"/>
    </location>
</feature>
<dbReference type="InterPro" id="IPR013525">
    <property type="entry name" value="ABC2_TM"/>
</dbReference>
<evidence type="ECO:0000256" key="3">
    <source>
        <dbReference type="ARBA" id="ARBA00022989"/>
    </source>
</evidence>
<comment type="subcellular location">
    <subcellularLocation>
        <location evidence="5">Cell membrane</location>
        <topology evidence="5">Multi-pass membrane protein</topology>
    </subcellularLocation>
    <subcellularLocation>
        <location evidence="1">Membrane</location>
        <topology evidence="1">Multi-pass membrane protein</topology>
    </subcellularLocation>
</comment>
<dbReference type="Pfam" id="PF01061">
    <property type="entry name" value="ABC2_membrane"/>
    <property type="match status" value="1"/>
</dbReference>
<sequence>MPMIKQTWLFFTRRLIKSFQQPAMLFMTLMTPILYLVLFAPLLQRFSGSMADVLNQFVPGILILTAFSAGMGTGWYVVDDDTQDILELFKVMPINSFAYVLGTVIYDIIGFLVPAAILIIGAAWRGFTIHIEGLSVLLLLGTVFALAVSSLTAWVGLKIRNTGAVGGIVSGIQLPLMLLSGVMLPISYGPHWLRTIAQFNPMYYVVKGAQAFNQGTFDSKWGVSGFAVSLVLLLIGLLISTHSYRKLRI</sequence>
<feature type="transmembrane region" description="Helical" evidence="5">
    <location>
        <begin position="164"/>
        <end position="186"/>
    </location>
</feature>
<keyword evidence="2 5" id="KW-0812">Transmembrane</keyword>
<dbReference type="GO" id="GO:0140359">
    <property type="term" value="F:ABC-type transporter activity"/>
    <property type="evidence" value="ECO:0007669"/>
    <property type="project" value="InterPro"/>
</dbReference>